<accession>A0ABR2WI98</accession>
<dbReference type="EMBL" id="JASJQH010001484">
    <property type="protein sequence ID" value="KAK9761241.1"/>
    <property type="molecule type" value="Genomic_DNA"/>
</dbReference>
<gene>
    <name evidence="2" type="ORF">K7432_014004</name>
</gene>
<dbReference type="Proteomes" id="UP001479436">
    <property type="component" value="Unassembled WGS sequence"/>
</dbReference>
<feature type="region of interest" description="Disordered" evidence="1">
    <location>
        <begin position="204"/>
        <end position="246"/>
    </location>
</feature>
<protein>
    <submittedName>
        <fullName evidence="2">Uncharacterized protein</fullName>
    </submittedName>
</protein>
<comment type="caution">
    <text evidence="2">The sequence shown here is derived from an EMBL/GenBank/DDBJ whole genome shotgun (WGS) entry which is preliminary data.</text>
</comment>
<dbReference type="PANTHER" id="PTHR13060">
    <property type="entry name" value="SGT1 PROTEIN HSGT1 SUPPRESSOR OF GCR2"/>
    <property type="match status" value="1"/>
</dbReference>
<feature type="region of interest" description="Disordered" evidence="1">
    <location>
        <begin position="299"/>
        <end position="324"/>
    </location>
</feature>
<sequence>MLYVAGRSKKQPSNVSSESYLFDSDPKWFKYLAKLKEYNYFQGELEGSLLYRELEKMAKEQYFNMLTSSTESDADSHVQEQIDQVLDLPLPEDSVLISNETTDDDSWMNLDEQQLEELLNNRGGMSQGSQTQPEEEVNLANIIDQFKGFVAHESGVDGVEFPDEFSSDEELDSEDEEENSNVEFDPSAFLKILKDTLGIDDIEPTLNQQSSLPKQPAKASDTKTSRPKQVRFSGEETSDLPESDDPKIEDIMEFMDEELSTTKLGKSFLASNITDQENEFKPVDVDFNLVQNLLESFKSQQGLPGPAGNILSSMGLGLPRDEEE</sequence>
<feature type="region of interest" description="Disordered" evidence="1">
    <location>
        <begin position="158"/>
        <end position="185"/>
    </location>
</feature>
<keyword evidence="3" id="KW-1185">Reference proteome</keyword>
<reference evidence="2 3" key="1">
    <citation type="submission" date="2023-04" db="EMBL/GenBank/DDBJ databases">
        <title>Genome of Basidiobolus ranarum AG-B5.</title>
        <authorList>
            <person name="Stajich J.E."/>
            <person name="Carter-House D."/>
            <person name="Gryganskyi A."/>
        </authorList>
    </citation>
    <scope>NUCLEOTIDE SEQUENCE [LARGE SCALE GENOMIC DNA]</scope>
    <source>
        <strain evidence="2 3">AG-B5</strain>
    </source>
</reference>
<feature type="compositionally biased region" description="Acidic residues" evidence="1">
    <location>
        <begin position="160"/>
        <end position="180"/>
    </location>
</feature>
<dbReference type="Pfam" id="PF07093">
    <property type="entry name" value="SGT1"/>
    <property type="match status" value="1"/>
</dbReference>
<evidence type="ECO:0000313" key="3">
    <source>
        <dbReference type="Proteomes" id="UP001479436"/>
    </source>
</evidence>
<dbReference type="InterPro" id="IPR010770">
    <property type="entry name" value="Ecd"/>
</dbReference>
<organism evidence="2 3">
    <name type="scientific">Basidiobolus ranarum</name>
    <dbReference type="NCBI Taxonomy" id="34480"/>
    <lineage>
        <taxon>Eukaryota</taxon>
        <taxon>Fungi</taxon>
        <taxon>Fungi incertae sedis</taxon>
        <taxon>Zoopagomycota</taxon>
        <taxon>Entomophthoromycotina</taxon>
        <taxon>Basidiobolomycetes</taxon>
        <taxon>Basidiobolales</taxon>
        <taxon>Basidiobolaceae</taxon>
        <taxon>Basidiobolus</taxon>
    </lineage>
</organism>
<dbReference type="PANTHER" id="PTHR13060:SF0">
    <property type="entry name" value="PROTEIN ECDYSONELESS HOMOLOG"/>
    <property type="match status" value="1"/>
</dbReference>
<evidence type="ECO:0000256" key="1">
    <source>
        <dbReference type="SAM" id="MobiDB-lite"/>
    </source>
</evidence>
<proteinExistence type="predicted"/>
<name>A0ABR2WI98_9FUNG</name>
<evidence type="ECO:0000313" key="2">
    <source>
        <dbReference type="EMBL" id="KAK9761241.1"/>
    </source>
</evidence>